<dbReference type="Pfam" id="PF00255">
    <property type="entry name" value="GSHPx"/>
    <property type="match status" value="1"/>
</dbReference>
<evidence type="ECO:0000256" key="6">
    <source>
        <dbReference type="SAM" id="SignalP"/>
    </source>
</evidence>
<reference evidence="7" key="2">
    <citation type="submission" date="2020-09" db="EMBL/GenBank/DDBJ databases">
        <authorList>
            <person name="Sun Q."/>
            <person name="Kim S."/>
        </authorList>
    </citation>
    <scope>NUCLEOTIDE SEQUENCE</scope>
    <source>
        <strain evidence="7">KCTC 22164</strain>
    </source>
</reference>
<dbReference type="PIRSF" id="PIRSF000303">
    <property type="entry name" value="Glutathion_perox"/>
    <property type="match status" value="1"/>
</dbReference>
<gene>
    <name evidence="7" type="ORF">GCM10007391_32240</name>
</gene>
<accession>A0A918N0U5</accession>
<dbReference type="PANTHER" id="PTHR11592:SF44">
    <property type="entry name" value="GLUTATHIONE PEROXIDASE"/>
    <property type="match status" value="1"/>
</dbReference>
<dbReference type="GO" id="GO:0034599">
    <property type="term" value="P:cellular response to oxidative stress"/>
    <property type="evidence" value="ECO:0007669"/>
    <property type="project" value="TreeGrafter"/>
</dbReference>
<keyword evidence="8" id="KW-1185">Reference proteome</keyword>
<dbReference type="Gene3D" id="3.40.30.10">
    <property type="entry name" value="Glutaredoxin"/>
    <property type="match status" value="1"/>
</dbReference>
<evidence type="ECO:0000313" key="7">
    <source>
        <dbReference type="EMBL" id="GGW95646.1"/>
    </source>
</evidence>
<comment type="caution">
    <text evidence="7">The sequence shown here is derived from an EMBL/GenBank/DDBJ whole genome shotgun (WGS) entry which is preliminary data.</text>
</comment>
<dbReference type="PROSITE" id="PS51355">
    <property type="entry name" value="GLUTATHIONE_PEROXID_3"/>
    <property type="match status" value="1"/>
</dbReference>
<dbReference type="CDD" id="cd00340">
    <property type="entry name" value="GSH_Peroxidase"/>
    <property type="match status" value="1"/>
</dbReference>
<dbReference type="InterPro" id="IPR029759">
    <property type="entry name" value="GPX_AS"/>
</dbReference>
<feature type="signal peptide" evidence="6">
    <location>
        <begin position="1"/>
        <end position="21"/>
    </location>
</feature>
<evidence type="ECO:0000256" key="4">
    <source>
        <dbReference type="PIRSR" id="PIRSR000303-1"/>
    </source>
</evidence>
<feature type="chain" id="PRO_5037895473" description="Glutathione peroxidase" evidence="6">
    <location>
        <begin position="22"/>
        <end position="182"/>
    </location>
</feature>
<dbReference type="PROSITE" id="PS00460">
    <property type="entry name" value="GLUTATHIONE_PEROXID_1"/>
    <property type="match status" value="1"/>
</dbReference>
<evidence type="ECO:0000256" key="5">
    <source>
        <dbReference type="RuleBase" id="RU000499"/>
    </source>
</evidence>
<dbReference type="SUPFAM" id="SSF52833">
    <property type="entry name" value="Thioredoxin-like"/>
    <property type="match status" value="1"/>
</dbReference>
<dbReference type="PANTHER" id="PTHR11592">
    <property type="entry name" value="GLUTATHIONE PEROXIDASE"/>
    <property type="match status" value="1"/>
</dbReference>
<reference evidence="7" key="1">
    <citation type="journal article" date="2014" name="Int. J. Syst. Evol. Microbiol.">
        <title>Complete genome sequence of Corynebacterium casei LMG S-19264T (=DSM 44701T), isolated from a smear-ripened cheese.</title>
        <authorList>
            <consortium name="US DOE Joint Genome Institute (JGI-PGF)"/>
            <person name="Walter F."/>
            <person name="Albersmeier A."/>
            <person name="Kalinowski J."/>
            <person name="Ruckert C."/>
        </authorList>
    </citation>
    <scope>NUCLEOTIDE SEQUENCE</scope>
    <source>
        <strain evidence="7">KCTC 22164</strain>
    </source>
</reference>
<comment type="similarity">
    <text evidence="1 5">Belongs to the glutathione peroxidase family.</text>
</comment>
<dbReference type="AlphaFoldDB" id="A0A918N0U5"/>
<evidence type="ECO:0000256" key="1">
    <source>
        <dbReference type="ARBA" id="ARBA00006926"/>
    </source>
</evidence>
<organism evidence="7 8">
    <name type="scientific">Alteromonas halophila</name>
    <dbReference type="NCBI Taxonomy" id="516698"/>
    <lineage>
        <taxon>Bacteria</taxon>
        <taxon>Pseudomonadati</taxon>
        <taxon>Pseudomonadota</taxon>
        <taxon>Gammaproteobacteria</taxon>
        <taxon>Alteromonadales</taxon>
        <taxon>Alteromonadaceae</taxon>
        <taxon>Alteromonas/Salinimonas group</taxon>
        <taxon>Alteromonas</taxon>
    </lineage>
</organism>
<keyword evidence="2 5" id="KW-0575">Peroxidase</keyword>
<dbReference type="PRINTS" id="PR01011">
    <property type="entry name" value="GLUTPROXDASE"/>
</dbReference>
<evidence type="ECO:0000256" key="2">
    <source>
        <dbReference type="ARBA" id="ARBA00022559"/>
    </source>
</evidence>
<dbReference type="Proteomes" id="UP000631300">
    <property type="component" value="Unassembled WGS sequence"/>
</dbReference>
<dbReference type="InterPro" id="IPR000889">
    <property type="entry name" value="Glutathione_peroxidase"/>
</dbReference>
<protein>
    <recommendedName>
        <fullName evidence="5">Glutathione peroxidase</fullName>
    </recommendedName>
</protein>
<sequence length="182" mass="20285">MKRTFTIIALLAGLTVGSASASTCPDVLKFMKRKLNSQETVNLCQAYKGKALLIVNTASYCGFTPQFEGLEAMYDKYRDKDFVVLGFPSHEFNQEAKSEKKTAELCELTYGVEFPMFEPTDVKGDDADPLYRMLAEATGKAPSWNFNKYLVDKQGNIVKHYGSKVTPTDDVLVADVERVIAK</sequence>
<keyword evidence="6" id="KW-0732">Signal</keyword>
<evidence type="ECO:0000313" key="8">
    <source>
        <dbReference type="Proteomes" id="UP000631300"/>
    </source>
</evidence>
<dbReference type="RefSeq" id="WP_189408184.1">
    <property type="nucleotide sequence ID" value="NZ_BMXP01000012.1"/>
</dbReference>
<name>A0A918N0U5_9ALTE</name>
<evidence type="ECO:0000256" key="3">
    <source>
        <dbReference type="ARBA" id="ARBA00023002"/>
    </source>
</evidence>
<dbReference type="GO" id="GO:0004601">
    <property type="term" value="F:peroxidase activity"/>
    <property type="evidence" value="ECO:0007669"/>
    <property type="project" value="UniProtKB-KW"/>
</dbReference>
<dbReference type="EMBL" id="BMXP01000012">
    <property type="protein sequence ID" value="GGW95646.1"/>
    <property type="molecule type" value="Genomic_DNA"/>
</dbReference>
<proteinExistence type="inferred from homology"/>
<feature type="active site" evidence="4">
    <location>
        <position position="61"/>
    </location>
</feature>
<keyword evidence="3 5" id="KW-0560">Oxidoreductase</keyword>
<dbReference type="InterPro" id="IPR036249">
    <property type="entry name" value="Thioredoxin-like_sf"/>
</dbReference>